<dbReference type="OrthoDB" id="8421503at2"/>
<keyword evidence="16" id="KW-1185">Reference proteome</keyword>
<evidence type="ECO:0000256" key="4">
    <source>
        <dbReference type="ARBA" id="ARBA00022490"/>
    </source>
</evidence>
<dbReference type="Proteomes" id="UP000055611">
    <property type="component" value="Chromosome"/>
</dbReference>
<evidence type="ECO:0000313" key="17">
    <source>
        <dbReference type="Proteomes" id="UP000295506"/>
    </source>
</evidence>
<dbReference type="GO" id="GO:0005737">
    <property type="term" value="C:cytoplasm"/>
    <property type="evidence" value="ECO:0007669"/>
    <property type="project" value="UniProtKB-SubCell"/>
</dbReference>
<dbReference type="GO" id="GO:0009360">
    <property type="term" value="C:DNA polymerase III complex"/>
    <property type="evidence" value="ECO:0007669"/>
    <property type="project" value="InterPro"/>
</dbReference>
<evidence type="ECO:0000256" key="7">
    <source>
        <dbReference type="ARBA" id="ARBA00022705"/>
    </source>
</evidence>
<keyword evidence="5" id="KW-0808">Transferase</keyword>
<dbReference type="PANTHER" id="PTHR30478:SF0">
    <property type="entry name" value="BETA SLIDING CLAMP"/>
    <property type="match status" value="1"/>
</dbReference>
<name>A0A126QJE4_9BACT</name>
<reference evidence="15 17" key="2">
    <citation type="submission" date="2019-03" db="EMBL/GenBank/DDBJ databases">
        <title>Genomic Encyclopedia of Type Strains, Phase IV (KMG-IV): sequencing the most valuable type-strain genomes for metagenomic binning, comparative biology and taxonomic classification.</title>
        <authorList>
            <person name="Goeker M."/>
        </authorList>
    </citation>
    <scope>NUCLEOTIDE SEQUENCE [LARGE SCALE GENOMIC DNA]</scope>
    <source>
        <strain evidence="15 17">DSM 101483</strain>
    </source>
</reference>
<comment type="subcellular location">
    <subcellularLocation>
        <location evidence="1">Cytoplasm</location>
    </subcellularLocation>
</comment>
<evidence type="ECO:0000259" key="13">
    <source>
        <dbReference type="Pfam" id="PF02768"/>
    </source>
</evidence>
<dbReference type="EMBL" id="CP014206">
    <property type="protein sequence ID" value="AMK10112.1"/>
    <property type="molecule type" value="Genomic_DNA"/>
</dbReference>
<dbReference type="Gene3D" id="3.70.10.10">
    <property type="match status" value="1"/>
</dbReference>
<evidence type="ECO:0000256" key="3">
    <source>
        <dbReference type="ARBA" id="ARBA00021035"/>
    </source>
</evidence>
<keyword evidence="4" id="KW-0963">Cytoplasm</keyword>
<dbReference type="SUPFAM" id="SSF55979">
    <property type="entry name" value="DNA clamp"/>
    <property type="match status" value="3"/>
</dbReference>
<evidence type="ECO:0000256" key="2">
    <source>
        <dbReference type="ARBA" id="ARBA00010752"/>
    </source>
</evidence>
<evidence type="ECO:0000256" key="6">
    <source>
        <dbReference type="ARBA" id="ARBA00022695"/>
    </source>
</evidence>
<dbReference type="RefSeq" id="WP_066799945.1">
    <property type="nucleotide sequence ID" value="NZ_CP014206.1"/>
</dbReference>
<comment type="similarity">
    <text evidence="2">Belongs to the beta sliding clamp family.</text>
</comment>
<keyword evidence="7" id="KW-0235">DNA replication</keyword>
<protein>
    <recommendedName>
        <fullName evidence="3">Beta sliding clamp</fullName>
    </recommendedName>
    <alternativeName>
        <fullName evidence="11">Beta-clamp processivity factor</fullName>
    </alternativeName>
    <alternativeName>
        <fullName evidence="10">DNA polymerase III beta sliding clamp subunit</fullName>
    </alternativeName>
</protein>
<reference evidence="14 16" key="1">
    <citation type="journal article" date="2016" name="Front. Microbiol.">
        <title>Genome Sequence of the Piezophilic, Mesophilic Sulfate-Reducing Bacterium Desulfovibrio indicus J2T.</title>
        <authorList>
            <person name="Cao J."/>
            <person name="Maignien L."/>
            <person name="Shao Z."/>
            <person name="Alain K."/>
            <person name="Jebbar M."/>
        </authorList>
    </citation>
    <scope>NUCLEOTIDE SEQUENCE [LARGE SCALE GENOMIC DNA]</scope>
    <source>
        <strain evidence="14 16">J2</strain>
    </source>
</reference>
<gene>
    <name evidence="14" type="ORF">AWY79_02760</name>
    <name evidence="15" type="ORF">EDC59_1078</name>
</gene>
<dbReference type="Gene3D" id="3.10.150.10">
    <property type="entry name" value="DNA Polymerase III, subunit A, domain 2"/>
    <property type="match status" value="1"/>
</dbReference>
<dbReference type="Pfam" id="PF02768">
    <property type="entry name" value="DNA_pol3_beta_3"/>
    <property type="match status" value="1"/>
</dbReference>
<dbReference type="SMART" id="SM00480">
    <property type="entry name" value="POL3Bc"/>
    <property type="match status" value="1"/>
</dbReference>
<feature type="domain" description="DNA polymerase III beta sliding clamp N-terminal" evidence="12">
    <location>
        <begin position="1"/>
        <end position="112"/>
    </location>
</feature>
<dbReference type="AlphaFoldDB" id="A0A126QJE4"/>
<keyword evidence="9" id="KW-0238">DNA-binding</keyword>
<dbReference type="NCBIfam" id="TIGR00663">
    <property type="entry name" value="dnan"/>
    <property type="match status" value="1"/>
</dbReference>
<dbReference type="PANTHER" id="PTHR30478">
    <property type="entry name" value="DNA POLYMERASE III SUBUNIT BETA"/>
    <property type="match status" value="1"/>
</dbReference>
<dbReference type="InterPro" id="IPR022635">
    <property type="entry name" value="DNA_polIII_beta_C"/>
</dbReference>
<dbReference type="Proteomes" id="UP000295506">
    <property type="component" value="Unassembled WGS sequence"/>
</dbReference>
<organism evidence="15 17">
    <name type="scientific">Pseudodesulfovibrio indicus</name>
    <dbReference type="NCBI Taxonomy" id="1716143"/>
    <lineage>
        <taxon>Bacteria</taxon>
        <taxon>Pseudomonadati</taxon>
        <taxon>Thermodesulfobacteriota</taxon>
        <taxon>Desulfovibrionia</taxon>
        <taxon>Desulfovibrionales</taxon>
        <taxon>Desulfovibrionaceae</taxon>
    </lineage>
</organism>
<evidence type="ECO:0000313" key="15">
    <source>
        <dbReference type="EMBL" id="TDT87813.1"/>
    </source>
</evidence>
<evidence type="ECO:0000313" key="14">
    <source>
        <dbReference type="EMBL" id="AMK10112.1"/>
    </source>
</evidence>
<dbReference type="GO" id="GO:0006271">
    <property type="term" value="P:DNA strand elongation involved in DNA replication"/>
    <property type="evidence" value="ECO:0007669"/>
    <property type="project" value="TreeGrafter"/>
</dbReference>
<evidence type="ECO:0000256" key="5">
    <source>
        <dbReference type="ARBA" id="ARBA00022679"/>
    </source>
</evidence>
<evidence type="ECO:0000256" key="8">
    <source>
        <dbReference type="ARBA" id="ARBA00022932"/>
    </source>
</evidence>
<feature type="domain" description="DNA polymerase III beta sliding clamp C-terminal" evidence="13">
    <location>
        <begin position="265"/>
        <end position="376"/>
    </location>
</feature>
<dbReference type="GO" id="GO:0003677">
    <property type="term" value="F:DNA binding"/>
    <property type="evidence" value="ECO:0007669"/>
    <property type="project" value="UniProtKB-KW"/>
</dbReference>
<sequence>MFLKVNRDEIIEGLQKSANIIPAKTGAAFLRTIWLQCENGSLNVMSTDSNLEFMGSYPAALEGEGLAGVQGRAFYDLVKQLRSDQGELTIRTDEANQNVLVEQKARKYKFPVNDPEWFQKFSTFPEDNTVYWSGDFLHEIIEKISFCISDEDSMEAIACIYFVPREKDGVNTVEVCGLNGHQFAMLNFVNDDIHSMLPEEGVLIQKKYLAELKKWLTADEIELAISNKRLFFRTGDKRETFTLPLSYYQYPNYNNFLSRLNDDNVSTLEVNRLDLVDALSRVALFNTDSNRCAYFTFGEGEVTISAQGQETGTARESIDAGFSGDMARIAFPTRNLIEILNHFNSATVKFTLTGTEAPCGVTGPDDKDYQVIVMPMMIQEETYYTEENA</sequence>
<keyword evidence="8" id="KW-0239">DNA-directed DNA polymerase</keyword>
<proteinExistence type="inferred from homology"/>
<evidence type="ECO:0000259" key="12">
    <source>
        <dbReference type="Pfam" id="PF00712"/>
    </source>
</evidence>
<evidence type="ECO:0000256" key="11">
    <source>
        <dbReference type="ARBA" id="ARBA00033276"/>
    </source>
</evidence>
<keyword evidence="6" id="KW-0548">Nucleotidyltransferase</keyword>
<evidence type="ECO:0000313" key="16">
    <source>
        <dbReference type="Proteomes" id="UP000055611"/>
    </source>
</evidence>
<dbReference type="InterPro" id="IPR022634">
    <property type="entry name" value="DNA_polIII_beta_N"/>
</dbReference>
<dbReference type="GO" id="GO:0008408">
    <property type="term" value="F:3'-5' exonuclease activity"/>
    <property type="evidence" value="ECO:0007669"/>
    <property type="project" value="InterPro"/>
</dbReference>
<evidence type="ECO:0000256" key="1">
    <source>
        <dbReference type="ARBA" id="ARBA00004496"/>
    </source>
</evidence>
<dbReference type="Pfam" id="PF00712">
    <property type="entry name" value="DNA_pol3_beta"/>
    <property type="match status" value="1"/>
</dbReference>
<evidence type="ECO:0000256" key="10">
    <source>
        <dbReference type="ARBA" id="ARBA00030988"/>
    </source>
</evidence>
<dbReference type="KEGG" id="dej:AWY79_02760"/>
<dbReference type="EMBL" id="SOBK01000007">
    <property type="protein sequence ID" value="TDT87813.1"/>
    <property type="molecule type" value="Genomic_DNA"/>
</dbReference>
<dbReference type="InterPro" id="IPR046938">
    <property type="entry name" value="DNA_clamp_sf"/>
</dbReference>
<accession>A0A126QJE4</accession>
<evidence type="ECO:0000256" key="9">
    <source>
        <dbReference type="ARBA" id="ARBA00023125"/>
    </source>
</evidence>
<dbReference type="GO" id="GO:0003887">
    <property type="term" value="F:DNA-directed DNA polymerase activity"/>
    <property type="evidence" value="ECO:0007669"/>
    <property type="project" value="UniProtKB-KW"/>
</dbReference>
<dbReference type="InterPro" id="IPR001001">
    <property type="entry name" value="DNA_polIII_beta"/>
</dbReference>